<feature type="transmembrane region" description="Helical" evidence="6">
    <location>
        <begin position="188"/>
        <end position="207"/>
    </location>
</feature>
<evidence type="ECO:0000256" key="2">
    <source>
        <dbReference type="ARBA" id="ARBA00022475"/>
    </source>
</evidence>
<evidence type="ECO:0000313" key="8">
    <source>
        <dbReference type="Proteomes" id="UP000515811"/>
    </source>
</evidence>
<dbReference type="EMBL" id="CP060714">
    <property type="protein sequence ID" value="QNN58692.1"/>
    <property type="molecule type" value="Genomic_DNA"/>
</dbReference>
<organism evidence="7 8">
    <name type="scientific">Diaphorobacter ruginosibacter</name>
    <dbReference type="NCBI Taxonomy" id="1715720"/>
    <lineage>
        <taxon>Bacteria</taxon>
        <taxon>Pseudomonadati</taxon>
        <taxon>Pseudomonadota</taxon>
        <taxon>Betaproteobacteria</taxon>
        <taxon>Burkholderiales</taxon>
        <taxon>Comamonadaceae</taxon>
        <taxon>Diaphorobacter</taxon>
    </lineage>
</organism>
<dbReference type="RefSeq" id="WP_187599286.1">
    <property type="nucleotide sequence ID" value="NZ_CP060714.1"/>
</dbReference>
<name>A0A7G9RSW7_9BURK</name>
<sequence>MIAGQFALIYGTYLIATASPGPSNMAIMGTAMRDGRRPALALAAGVVTGSLFWAILAATGISAVLTAYAQALVALKIAGGLYLLWLAFRASQSAMKQNPNTDGVGTAGEVPRYRSLYQRGVLMHISNPKAILSWVAIISLGVRHDAPAEGVAVIVGGCVLLGILVFGGYAIVFSTASTIAFYAKLRRWIEGVLSVVFAVAGLKLLALRG</sequence>
<comment type="subcellular location">
    <subcellularLocation>
        <location evidence="1">Cell membrane</location>
        <topology evidence="1">Multi-pass membrane protein</topology>
    </subcellularLocation>
</comment>
<dbReference type="Proteomes" id="UP000515811">
    <property type="component" value="Chromosome"/>
</dbReference>
<evidence type="ECO:0000256" key="3">
    <source>
        <dbReference type="ARBA" id="ARBA00022692"/>
    </source>
</evidence>
<accession>A0A7G9RSW7</accession>
<keyword evidence="3 6" id="KW-0812">Transmembrane</keyword>
<evidence type="ECO:0000256" key="1">
    <source>
        <dbReference type="ARBA" id="ARBA00004651"/>
    </source>
</evidence>
<dbReference type="KEGG" id="drg:H9K76_07710"/>
<evidence type="ECO:0000313" key="7">
    <source>
        <dbReference type="EMBL" id="QNN58692.1"/>
    </source>
</evidence>
<evidence type="ECO:0000256" key="4">
    <source>
        <dbReference type="ARBA" id="ARBA00022989"/>
    </source>
</evidence>
<protein>
    <submittedName>
        <fullName evidence="7">LysE family translocator</fullName>
    </submittedName>
</protein>
<evidence type="ECO:0000256" key="5">
    <source>
        <dbReference type="ARBA" id="ARBA00023136"/>
    </source>
</evidence>
<proteinExistence type="predicted"/>
<feature type="transmembrane region" description="Helical" evidence="6">
    <location>
        <begin position="154"/>
        <end position="176"/>
    </location>
</feature>
<keyword evidence="2" id="KW-1003">Cell membrane</keyword>
<keyword evidence="5 6" id="KW-0472">Membrane</keyword>
<dbReference type="Pfam" id="PF01810">
    <property type="entry name" value="LysE"/>
    <property type="match status" value="1"/>
</dbReference>
<dbReference type="GO" id="GO:0005886">
    <property type="term" value="C:plasma membrane"/>
    <property type="evidence" value="ECO:0007669"/>
    <property type="project" value="UniProtKB-SubCell"/>
</dbReference>
<dbReference type="AlphaFoldDB" id="A0A7G9RSW7"/>
<keyword evidence="4 6" id="KW-1133">Transmembrane helix</keyword>
<dbReference type="PANTHER" id="PTHR30086:SF17">
    <property type="entry name" value="LYSE FAMILY TRANSLOCATOR"/>
    <property type="match status" value="1"/>
</dbReference>
<dbReference type="InterPro" id="IPR001123">
    <property type="entry name" value="LeuE-type"/>
</dbReference>
<feature type="transmembrane region" description="Helical" evidence="6">
    <location>
        <begin position="67"/>
        <end position="88"/>
    </location>
</feature>
<gene>
    <name evidence="7" type="ORF">H9K76_07710</name>
</gene>
<dbReference type="GO" id="GO:0015171">
    <property type="term" value="F:amino acid transmembrane transporter activity"/>
    <property type="evidence" value="ECO:0007669"/>
    <property type="project" value="TreeGrafter"/>
</dbReference>
<reference evidence="7 8" key="1">
    <citation type="submission" date="2020-08" db="EMBL/GenBank/DDBJ databases">
        <title>Genome sequence of Diaphorobacter ruginosibacter DSM 27467T.</title>
        <authorList>
            <person name="Hyun D.-W."/>
            <person name="Bae J.-W."/>
        </authorList>
    </citation>
    <scope>NUCLEOTIDE SEQUENCE [LARGE SCALE GENOMIC DNA]</scope>
    <source>
        <strain evidence="7 8">DSM 27467</strain>
    </source>
</reference>
<feature type="transmembrane region" description="Helical" evidence="6">
    <location>
        <begin position="39"/>
        <end position="61"/>
    </location>
</feature>
<keyword evidence="8" id="KW-1185">Reference proteome</keyword>
<feature type="transmembrane region" description="Helical" evidence="6">
    <location>
        <begin position="6"/>
        <end position="27"/>
    </location>
</feature>
<dbReference type="PANTHER" id="PTHR30086">
    <property type="entry name" value="ARGININE EXPORTER PROTEIN ARGO"/>
    <property type="match status" value="1"/>
</dbReference>
<evidence type="ECO:0000256" key="6">
    <source>
        <dbReference type="SAM" id="Phobius"/>
    </source>
</evidence>